<gene>
    <name evidence="2" type="ORF">DLM85_13140</name>
</gene>
<organism evidence="2 3">
    <name type="scientific">Hymenobacter edaphi</name>
    <dbReference type="NCBI Taxonomy" id="2211146"/>
    <lineage>
        <taxon>Bacteria</taxon>
        <taxon>Pseudomonadati</taxon>
        <taxon>Bacteroidota</taxon>
        <taxon>Cytophagia</taxon>
        <taxon>Cytophagales</taxon>
        <taxon>Hymenobacteraceae</taxon>
        <taxon>Hymenobacter</taxon>
    </lineage>
</organism>
<dbReference type="AlphaFoldDB" id="A0A328BKD9"/>
<evidence type="ECO:0000313" key="3">
    <source>
        <dbReference type="Proteomes" id="UP000248553"/>
    </source>
</evidence>
<dbReference type="RefSeq" id="WP_111478556.1">
    <property type="nucleotide sequence ID" value="NZ_QHKM01000003.1"/>
</dbReference>
<evidence type="ECO:0000256" key="1">
    <source>
        <dbReference type="SAM" id="SignalP"/>
    </source>
</evidence>
<dbReference type="Proteomes" id="UP000248553">
    <property type="component" value="Unassembled WGS sequence"/>
</dbReference>
<keyword evidence="3" id="KW-1185">Reference proteome</keyword>
<name>A0A328BKD9_9BACT</name>
<dbReference type="EMBL" id="QHKM01000003">
    <property type="protein sequence ID" value="RAK67135.1"/>
    <property type="molecule type" value="Genomic_DNA"/>
</dbReference>
<comment type="caution">
    <text evidence="2">The sequence shown here is derived from an EMBL/GenBank/DDBJ whole genome shotgun (WGS) entry which is preliminary data.</text>
</comment>
<proteinExistence type="predicted"/>
<protein>
    <submittedName>
        <fullName evidence="2">Uncharacterized protein</fullName>
    </submittedName>
</protein>
<sequence>MRFASFLLLLVLASASLRAQIVKVYQPIVGSAQFANFDRFTREPLLVVMEDEPSDAASQRRMAKDPKEAALFRADLAARNEALRAAVKFWTLTKVEFITSAQADAHYRDKEASHLLLRLGGLGPHGITVTSMVLSAEGKPEKLNFAGSLQVFANDVPEDARRRPVASASFAPHPNSYWSQTYFTSDAINAVQAMQRYVDARMHQQKDKDIEEAELQRIRQSSLALTQKTLLLDRARLDAELPAAQIAQLYPYPVQVVERAVIEAAVATADPRYLYARYLTVYRNHGYQLVDAASGQALAYAQFNLMRNIALGHIQDWTLKEFVRTAAGR</sequence>
<reference evidence="3" key="1">
    <citation type="submission" date="2018-05" db="EMBL/GenBank/DDBJ databases">
        <authorList>
            <person name="Nie L."/>
        </authorList>
    </citation>
    <scope>NUCLEOTIDE SEQUENCE [LARGE SCALE GENOMIC DNA]</scope>
    <source>
        <strain evidence="3">NL</strain>
    </source>
</reference>
<accession>A0A328BKD9</accession>
<feature type="chain" id="PRO_5016456175" evidence="1">
    <location>
        <begin position="20"/>
        <end position="329"/>
    </location>
</feature>
<evidence type="ECO:0000313" key="2">
    <source>
        <dbReference type="EMBL" id="RAK67135.1"/>
    </source>
</evidence>
<feature type="signal peptide" evidence="1">
    <location>
        <begin position="1"/>
        <end position="19"/>
    </location>
</feature>
<keyword evidence="1" id="KW-0732">Signal</keyword>